<keyword evidence="3" id="KW-0963">Cytoplasm</keyword>
<proteinExistence type="inferred from homology"/>
<dbReference type="GO" id="GO:0007015">
    <property type="term" value="P:actin filament organization"/>
    <property type="evidence" value="ECO:0007669"/>
    <property type="project" value="TreeGrafter"/>
</dbReference>
<dbReference type="Gene3D" id="1.20.5.1700">
    <property type="match status" value="1"/>
</dbReference>
<dbReference type="SUPFAM" id="SSF109885">
    <property type="entry name" value="I/LWEQ domain"/>
    <property type="match status" value="1"/>
</dbReference>
<dbReference type="EMBL" id="JAPXFL010000007">
    <property type="protein sequence ID" value="KAK9504441.1"/>
    <property type="molecule type" value="Genomic_DNA"/>
</dbReference>
<evidence type="ECO:0000259" key="6">
    <source>
        <dbReference type="PROSITE" id="PS50942"/>
    </source>
</evidence>
<dbReference type="GO" id="GO:0080025">
    <property type="term" value="F:phosphatidylinositol-3,5-bisphosphate binding"/>
    <property type="evidence" value="ECO:0007669"/>
    <property type="project" value="TreeGrafter"/>
</dbReference>
<protein>
    <recommendedName>
        <fullName evidence="10">Huntingtin interacting protein 1</fullName>
    </recommendedName>
</protein>
<reference evidence="8 9" key="1">
    <citation type="submission" date="2022-12" db="EMBL/GenBank/DDBJ databases">
        <title>Chromosome-level genome assembly of true bugs.</title>
        <authorList>
            <person name="Ma L."/>
            <person name="Li H."/>
        </authorList>
    </citation>
    <scope>NUCLEOTIDE SEQUENCE [LARGE SCALE GENOMIC DNA]</scope>
    <source>
        <strain evidence="8">Lab_2022b</strain>
    </source>
</reference>
<dbReference type="GO" id="GO:0051015">
    <property type="term" value="F:actin filament binding"/>
    <property type="evidence" value="ECO:0007669"/>
    <property type="project" value="TreeGrafter"/>
</dbReference>
<dbReference type="AlphaFoldDB" id="A0AAW1D0C2"/>
<name>A0AAW1D0C2_9HEMI</name>
<feature type="coiled-coil region" evidence="5">
    <location>
        <begin position="899"/>
        <end position="930"/>
    </location>
</feature>
<dbReference type="InterPro" id="IPR030224">
    <property type="entry name" value="Sla2_fam"/>
</dbReference>
<evidence type="ECO:0000313" key="9">
    <source>
        <dbReference type="Proteomes" id="UP001461498"/>
    </source>
</evidence>
<comment type="similarity">
    <text evidence="2">Belongs to the SLA2 family.</text>
</comment>
<dbReference type="Proteomes" id="UP001461498">
    <property type="component" value="Unassembled WGS sequence"/>
</dbReference>
<feature type="coiled-coil region" evidence="5">
    <location>
        <begin position="480"/>
        <end position="549"/>
    </location>
</feature>
<comment type="caution">
    <text evidence="8">The sequence shown here is derived from an EMBL/GenBank/DDBJ whole genome shotgun (WGS) entry which is preliminary data.</text>
</comment>
<dbReference type="InterPro" id="IPR011417">
    <property type="entry name" value="ANTH_dom"/>
</dbReference>
<dbReference type="GO" id="GO:0043325">
    <property type="term" value="F:phosphatidylinositol-3,4-bisphosphate binding"/>
    <property type="evidence" value="ECO:0007669"/>
    <property type="project" value="TreeGrafter"/>
</dbReference>
<dbReference type="Gene3D" id="1.20.1410.10">
    <property type="entry name" value="I/LWEQ domain"/>
    <property type="match status" value="1"/>
</dbReference>
<dbReference type="InterPro" id="IPR013809">
    <property type="entry name" value="ENTH"/>
</dbReference>
<evidence type="ECO:0000256" key="1">
    <source>
        <dbReference type="ARBA" id="ARBA00004496"/>
    </source>
</evidence>
<organism evidence="8 9">
    <name type="scientific">Rhynocoris fuscipes</name>
    <dbReference type="NCBI Taxonomy" id="488301"/>
    <lineage>
        <taxon>Eukaryota</taxon>
        <taxon>Metazoa</taxon>
        <taxon>Ecdysozoa</taxon>
        <taxon>Arthropoda</taxon>
        <taxon>Hexapoda</taxon>
        <taxon>Insecta</taxon>
        <taxon>Pterygota</taxon>
        <taxon>Neoptera</taxon>
        <taxon>Paraneoptera</taxon>
        <taxon>Hemiptera</taxon>
        <taxon>Heteroptera</taxon>
        <taxon>Panheteroptera</taxon>
        <taxon>Cimicomorpha</taxon>
        <taxon>Reduviidae</taxon>
        <taxon>Harpactorinae</taxon>
        <taxon>Harpactorini</taxon>
        <taxon>Rhynocoris</taxon>
    </lineage>
</organism>
<dbReference type="InterPro" id="IPR008942">
    <property type="entry name" value="ENTH_VHS"/>
</dbReference>
<evidence type="ECO:0000313" key="8">
    <source>
        <dbReference type="EMBL" id="KAK9504441.1"/>
    </source>
</evidence>
<dbReference type="PANTHER" id="PTHR10407">
    <property type="entry name" value="HUNTINGTIN INTERACTING PROTEIN 1"/>
    <property type="match status" value="1"/>
</dbReference>
<dbReference type="InterPro" id="IPR035964">
    <property type="entry name" value="I/LWEQ_dom_sf"/>
</dbReference>
<accession>A0AAW1D0C2</accession>
<dbReference type="PROSITE" id="PS50945">
    <property type="entry name" value="I_LWEQ"/>
    <property type="match status" value="1"/>
</dbReference>
<dbReference type="PANTHER" id="PTHR10407:SF15">
    <property type="entry name" value="HUNTINGTIN INTERACTING PROTEIN 1"/>
    <property type="match status" value="1"/>
</dbReference>
<evidence type="ECO:0000256" key="2">
    <source>
        <dbReference type="ARBA" id="ARBA00010135"/>
    </source>
</evidence>
<dbReference type="FunFam" id="1.20.1410.10:FF:000006">
    <property type="entry name" value="Huntingtin interacting protein"/>
    <property type="match status" value="1"/>
</dbReference>
<evidence type="ECO:0000256" key="3">
    <source>
        <dbReference type="ARBA" id="ARBA00022490"/>
    </source>
</evidence>
<feature type="domain" description="I/LWEQ" evidence="7">
    <location>
        <begin position="693"/>
        <end position="935"/>
    </location>
</feature>
<keyword evidence="9" id="KW-1185">Reference proteome</keyword>
<comment type="subcellular location">
    <subcellularLocation>
        <location evidence="1">Cytoplasm</location>
    </subcellularLocation>
</comment>
<dbReference type="SMART" id="SM00273">
    <property type="entry name" value="ENTH"/>
    <property type="match status" value="1"/>
</dbReference>
<evidence type="ECO:0008006" key="10">
    <source>
        <dbReference type="Google" id="ProtNLM"/>
    </source>
</evidence>
<dbReference type="PROSITE" id="PS50942">
    <property type="entry name" value="ENTH"/>
    <property type="match status" value="1"/>
</dbReference>
<dbReference type="GO" id="GO:0048268">
    <property type="term" value="P:clathrin coat assembly"/>
    <property type="evidence" value="ECO:0007669"/>
    <property type="project" value="TreeGrafter"/>
</dbReference>
<dbReference type="Pfam" id="PF01608">
    <property type="entry name" value="I_LWEQ"/>
    <property type="match status" value="1"/>
</dbReference>
<evidence type="ECO:0000259" key="7">
    <source>
        <dbReference type="PROSITE" id="PS50945"/>
    </source>
</evidence>
<dbReference type="GO" id="GO:0032051">
    <property type="term" value="F:clathrin light chain binding"/>
    <property type="evidence" value="ECO:0007669"/>
    <property type="project" value="TreeGrafter"/>
</dbReference>
<sequence>MMQSFGNNVNEFWNHFTLYFKMSSLSLPRVLQQRKTSLEQERENFEKTQGVSISKAINQVENPVKEKHVRSAILGTFHEKCAETFWAVVLRLPLQENRIAAWKFCHVLHKILREGHPQSIPDSFRHVGYLEDLGKLWGHLRDCYGKLIQEYCSLLTVKINFHRRNPRIPGNLILSSAELDTIGDNDVNNYFQLCVEMFDYMDEILTLQKSIFGSLDMSRSNSMTSCGQCRLAPLIPMIQDSSQLYDCCVKLLFRLHASLPPDLLAGHRARFLGQFKLLRAFYQSASVLQYFKTLIQIPSLPENPPNFLIQSDFGTYVTPVVILPPEEELPPELPETGDLVDLVTSPSMSNGNTSPDILAEKDSLIDHLQTELSRYHTEMTTMMKEHQREMKELSERINSLEGQLINKNSELLEEKRIKEELIQQAETAVKTQELEKKAEEEKFQKLKDFYTKLRDEHIVLIRQKADVDRQLSTMKSLELDANEKAKLEELARELATLQASADAANEQNMILESRLDFITKEKCQKENEIQDLLTQKDDLDVRLQLVNKELKDSQEFLKMQFTKVLGESHEIVKNAVREVDNPAFSSATCSIDYFTNLAEGLEGCLGCLEQTVTIEQIIRLAHRTAEFVLFGKATSNTSPDIEFGERMGSKCKEVGEECIKLLCDCKLDSSANVSMMKKSIADLVTMVVSLQSSLQASSVSVGDLVETELAAMDKAIEEAAKKIEEMLSHSRQADSGIKLEVNEKILDSCTGLMQAIKILIQKSRILQAEIVAQGKGTASVKEFYARNHQWTEGLISAAKAVAMGATYLLEAADEVVGGGGGKIEMVIAAVHGISASTAQLVAASKVKAKYGSNSLYELTTASKGVTQATAGVLTTAKACVQLVEQSDDFDVTELSPYNVKRLEMEAQVKVLELENLLAKERLRLAALRRQHYALAPEADQLNQV</sequence>
<dbReference type="Gene3D" id="1.25.40.90">
    <property type="match status" value="1"/>
</dbReference>
<dbReference type="GO" id="GO:0030136">
    <property type="term" value="C:clathrin-coated vesicle"/>
    <property type="evidence" value="ECO:0007669"/>
    <property type="project" value="TreeGrafter"/>
</dbReference>
<dbReference type="Pfam" id="PF07651">
    <property type="entry name" value="ANTH"/>
    <property type="match status" value="1"/>
</dbReference>
<evidence type="ECO:0000256" key="4">
    <source>
        <dbReference type="ARBA" id="ARBA00023203"/>
    </source>
</evidence>
<feature type="coiled-coil region" evidence="5">
    <location>
        <begin position="376"/>
        <end position="456"/>
    </location>
</feature>
<gene>
    <name evidence="8" type="ORF">O3M35_010770</name>
</gene>
<dbReference type="SMART" id="SM00307">
    <property type="entry name" value="ILWEQ"/>
    <property type="match status" value="1"/>
</dbReference>
<keyword evidence="5" id="KW-0175">Coiled coil</keyword>
<dbReference type="SUPFAM" id="SSF48464">
    <property type="entry name" value="ENTH/VHS domain"/>
    <property type="match status" value="1"/>
</dbReference>
<feature type="domain" description="ENTH" evidence="6">
    <location>
        <begin position="41"/>
        <end position="169"/>
    </location>
</feature>
<dbReference type="CDD" id="cd17006">
    <property type="entry name" value="ANTH_N_HIP1_like"/>
    <property type="match status" value="1"/>
</dbReference>
<dbReference type="GO" id="GO:0030864">
    <property type="term" value="C:cortical actin cytoskeleton"/>
    <property type="evidence" value="ECO:0007669"/>
    <property type="project" value="TreeGrafter"/>
</dbReference>
<dbReference type="GO" id="GO:0035615">
    <property type="term" value="F:clathrin adaptor activity"/>
    <property type="evidence" value="ECO:0007669"/>
    <property type="project" value="TreeGrafter"/>
</dbReference>
<evidence type="ECO:0000256" key="5">
    <source>
        <dbReference type="SAM" id="Coils"/>
    </source>
</evidence>
<dbReference type="GO" id="GO:0006897">
    <property type="term" value="P:endocytosis"/>
    <property type="evidence" value="ECO:0007669"/>
    <property type="project" value="InterPro"/>
</dbReference>
<keyword evidence="4" id="KW-0009">Actin-binding</keyword>
<dbReference type="FunFam" id="1.25.40.90:FF:000012">
    <property type="entry name" value="Huntingtin interacting protein 1-related"/>
    <property type="match status" value="1"/>
</dbReference>
<dbReference type="InterPro" id="IPR002558">
    <property type="entry name" value="ILWEQ_dom"/>
</dbReference>